<dbReference type="Pfam" id="PF01207">
    <property type="entry name" value="Dus"/>
    <property type="match status" value="1"/>
</dbReference>
<accession>L1IZV4</accession>
<comment type="catalytic activity">
    <reaction evidence="12">
        <text>5,6-dihydrouridine(16) in tRNA + NAD(+) = uridine(16) in tRNA + NADH + H(+)</text>
        <dbReference type="Rhea" id="RHEA:53380"/>
        <dbReference type="Rhea" id="RHEA-COMP:13543"/>
        <dbReference type="Rhea" id="RHEA-COMP:13544"/>
        <dbReference type="ChEBI" id="CHEBI:15378"/>
        <dbReference type="ChEBI" id="CHEBI:57540"/>
        <dbReference type="ChEBI" id="CHEBI:57945"/>
        <dbReference type="ChEBI" id="CHEBI:65315"/>
        <dbReference type="ChEBI" id="CHEBI:74443"/>
        <dbReference type="EC" id="1.3.1.88"/>
    </reaction>
    <physiologicalReaction direction="right-to-left" evidence="12">
        <dbReference type="Rhea" id="RHEA:53382"/>
    </physiologicalReaction>
</comment>
<keyword evidence="6" id="KW-0560">Oxidoreductase</keyword>
<comment type="catalytic activity">
    <reaction evidence="13">
        <text>5,6-dihydrouridine(17) in tRNA + NADP(+) = uridine(17) in tRNA + NADPH + H(+)</text>
        <dbReference type="Rhea" id="RHEA:53368"/>
        <dbReference type="Rhea" id="RHEA-COMP:13541"/>
        <dbReference type="Rhea" id="RHEA-COMP:13542"/>
        <dbReference type="ChEBI" id="CHEBI:15378"/>
        <dbReference type="ChEBI" id="CHEBI:57783"/>
        <dbReference type="ChEBI" id="CHEBI:58349"/>
        <dbReference type="ChEBI" id="CHEBI:65315"/>
        <dbReference type="ChEBI" id="CHEBI:74443"/>
        <dbReference type="EC" id="1.3.1.88"/>
    </reaction>
    <physiologicalReaction direction="right-to-left" evidence="13">
        <dbReference type="Rhea" id="RHEA:53370"/>
    </physiologicalReaction>
</comment>
<dbReference type="EMBL" id="JH993023">
    <property type="protein sequence ID" value="EKX41444.1"/>
    <property type="molecule type" value="Genomic_DNA"/>
</dbReference>
<evidence type="ECO:0000256" key="8">
    <source>
        <dbReference type="ARBA" id="ARBA00038313"/>
    </source>
</evidence>
<proteinExistence type="inferred from homology"/>
<evidence type="ECO:0000256" key="2">
    <source>
        <dbReference type="ARBA" id="ARBA00022630"/>
    </source>
</evidence>
<keyword evidence="17" id="KW-1185">Reference proteome</keyword>
<evidence type="ECO:0000256" key="4">
    <source>
        <dbReference type="ARBA" id="ARBA00022694"/>
    </source>
</evidence>
<dbReference type="RefSeq" id="XP_005828424.1">
    <property type="nucleotide sequence ID" value="XM_005828367.1"/>
</dbReference>
<protein>
    <recommendedName>
        <fullName evidence="9">tRNA-dihydrouridine(16/17) synthase [NAD(P)(+)]</fullName>
        <ecNumber evidence="9">1.3.1.88</ecNumber>
    </recommendedName>
</protein>
<dbReference type="OrthoDB" id="272303at2759"/>
<reference evidence="15 17" key="1">
    <citation type="journal article" date="2012" name="Nature">
        <title>Algal genomes reveal evolutionary mosaicism and the fate of nucleomorphs.</title>
        <authorList>
            <consortium name="DOE Joint Genome Institute"/>
            <person name="Curtis B.A."/>
            <person name="Tanifuji G."/>
            <person name="Burki F."/>
            <person name="Gruber A."/>
            <person name="Irimia M."/>
            <person name="Maruyama S."/>
            <person name="Arias M.C."/>
            <person name="Ball S.G."/>
            <person name="Gile G.H."/>
            <person name="Hirakawa Y."/>
            <person name="Hopkins J.F."/>
            <person name="Kuo A."/>
            <person name="Rensing S.A."/>
            <person name="Schmutz J."/>
            <person name="Symeonidi A."/>
            <person name="Elias M."/>
            <person name="Eveleigh R.J."/>
            <person name="Herman E.K."/>
            <person name="Klute M.J."/>
            <person name="Nakayama T."/>
            <person name="Obornik M."/>
            <person name="Reyes-Prieto A."/>
            <person name="Armbrust E.V."/>
            <person name="Aves S.J."/>
            <person name="Beiko R.G."/>
            <person name="Coutinho P."/>
            <person name="Dacks J.B."/>
            <person name="Durnford D.G."/>
            <person name="Fast N.M."/>
            <person name="Green B.R."/>
            <person name="Grisdale C.J."/>
            <person name="Hempel F."/>
            <person name="Henrissat B."/>
            <person name="Hoppner M.P."/>
            <person name="Ishida K."/>
            <person name="Kim E."/>
            <person name="Koreny L."/>
            <person name="Kroth P.G."/>
            <person name="Liu Y."/>
            <person name="Malik S.B."/>
            <person name="Maier U.G."/>
            <person name="McRose D."/>
            <person name="Mock T."/>
            <person name="Neilson J.A."/>
            <person name="Onodera N.T."/>
            <person name="Poole A.M."/>
            <person name="Pritham E.J."/>
            <person name="Richards T.A."/>
            <person name="Rocap G."/>
            <person name="Roy S.W."/>
            <person name="Sarai C."/>
            <person name="Schaack S."/>
            <person name="Shirato S."/>
            <person name="Slamovits C.H."/>
            <person name="Spencer D.F."/>
            <person name="Suzuki S."/>
            <person name="Worden A.Z."/>
            <person name="Zauner S."/>
            <person name="Barry K."/>
            <person name="Bell C."/>
            <person name="Bharti A.K."/>
            <person name="Crow J.A."/>
            <person name="Grimwood J."/>
            <person name="Kramer R."/>
            <person name="Lindquist E."/>
            <person name="Lucas S."/>
            <person name="Salamov A."/>
            <person name="McFadden G.I."/>
            <person name="Lane C.E."/>
            <person name="Keeling P.J."/>
            <person name="Gray M.W."/>
            <person name="Grigoriev I.V."/>
            <person name="Archibald J.M."/>
        </authorList>
    </citation>
    <scope>NUCLEOTIDE SEQUENCE</scope>
    <source>
        <strain evidence="15 17">CCMP2712</strain>
    </source>
</reference>
<keyword evidence="2" id="KW-0285">Flavoprotein</keyword>
<dbReference type="PROSITE" id="PS01136">
    <property type="entry name" value="UPF0034"/>
    <property type="match status" value="1"/>
</dbReference>
<evidence type="ECO:0000256" key="12">
    <source>
        <dbReference type="ARBA" id="ARBA00048934"/>
    </source>
</evidence>
<dbReference type="KEGG" id="gtt:GUITHDRAFT_158205"/>
<keyword evidence="7" id="KW-0520">NAD</keyword>
<evidence type="ECO:0000256" key="5">
    <source>
        <dbReference type="ARBA" id="ARBA00022857"/>
    </source>
</evidence>
<feature type="domain" description="DUS-like FMN-binding" evidence="14">
    <location>
        <begin position="22"/>
        <end position="242"/>
    </location>
</feature>
<comment type="catalytic activity">
    <reaction evidence="11">
        <text>5,6-dihydrouridine(16) in tRNA + NADP(+) = uridine(16) in tRNA + NADPH + H(+)</text>
        <dbReference type="Rhea" id="RHEA:53376"/>
        <dbReference type="Rhea" id="RHEA-COMP:13543"/>
        <dbReference type="Rhea" id="RHEA-COMP:13544"/>
        <dbReference type="ChEBI" id="CHEBI:15378"/>
        <dbReference type="ChEBI" id="CHEBI:57783"/>
        <dbReference type="ChEBI" id="CHEBI:58349"/>
        <dbReference type="ChEBI" id="CHEBI:65315"/>
        <dbReference type="ChEBI" id="CHEBI:74443"/>
        <dbReference type="EC" id="1.3.1.88"/>
    </reaction>
    <physiologicalReaction direction="right-to-left" evidence="11">
        <dbReference type="Rhea" id="RHEA:53378"/>
    </physiologicalReaction>
</comment>
<dbReference type="InterPro" id="IPR035587">
    <property type="entry name" value="DUS-like_FMN-bd"/>
</dbReference>
<keyword evidence="4" id="KW-0819">tRNA processing</keyword>
<keyword evidence="3" id="KW-0288">FMN</keyword>
<evidence type="ECO:0000256" key="11">
    <source>
        <dbReference type="ARBA" id="ARBA00047652"/>
    </source>
</evidence>
<evidence type="ECO:0000259" key="14">
    <source>
        <dbReference type="Pfam" id="PF01207"/>
    </source>
</evidence>
<dbReference type="OMA" id="WDHETIN"/>
<dbReference type="SUPFAM" id="SSF51395">
    <property type="entry name" value="FMN-linked oxidoreductases"/>
    <property type="match status" value="1"/>
</dbReference>
<evidence type="ECO:0000313" key="17">
    <source>
        <dbReference type="Proteomes" id="UP000011087"/>
    </source>
</evidence>
<evidence type="ECO:0000256" key="10">
    <source>
        <dbReference type="ARBA" id="ARBA00047287"/>
    </source>
</evidence>
<dbReference type="PaxDb" id="55529-EKX41444"/>
<name>L1IZV4_GUITC</name>
<dbReference type="HOGENOM" id="CLU_013299_5_0_1"/>
<reference evidence="17" key="2">
    <citation type="submission" date="2012-11" db="EMBL/GenBank/DDBJ databases">
        <authorList>
            <person name="Kuo A."/>
            <person name="Curtis B.A."/>
            <person name="Tanifuji G."/>
            <person name="Burki F."/>
            <person name="Gruber A."/>
            <person name="Irimia M."/>
            <person name="Maruyama S."/>
            <person name="Arias M.C."/>
            <person name="Ball S.G."/>
            <person name="Gile G.H."/>
            <person name="Hirakawa Y."/>
            <person name="Hopkins J.F."/>
            <person name="Rensing S.A."/>
            <person name="Schmutz J."/>
            <person name="Symeonidi A."/>
            <person name="Elias M."/>
            <person name="Eveleigh R.J."/>
            <person name="Herman E.K."/>
            <person name="Klute M.J."/>
            <person name="Nakayama T."/>
            <person name="Obornik M."/>
            <person name="Reyes-Prieto A."/>
            <person name="Armbrust E.V."/>
            <person name="Aves S.J."/>
            <person name="Beiko R.G."/>
            <person name="Coutinho P."/>
            <person name="Dacks J.B."/>
            <person name="Durnford D.G."/>
            <person name="Fast N.M."/>
            <person name="Green B.R."/>
            <person name="Grisdale C."/>
            <person name="Hempe F."/>
            <person name="Henrissat B."/>
            <person name="Hoppner M.P."/>
            <person name="Ishida K.-I."/>
            <person name="Kim E."/>
            <person name="Koreny L."/>
            <person name="Kroth P.G."/>
            <person name="Liu Y."/>
            <person name="Malik S.-B."/>
            <person name="Maier U.G."/>
            <person name="McRose D."/>
            <person name="Mock T."/>
            <person name="Neilson J.A."/>
            <person name="Onodera N.T."/>
            <person name="Poole A.M."/>
            <person name="Pritham E.J."/>
            <person name="Richards T.A."/>
            <person name="Rocap G."/>
            <person name="Roy S.W."/>
            <person name="Sarai C."/>
            <person name="Schaack S."/>
            <person name="Shirato S."/>
            <person name="Slamovits C.H."/>
            <person name="Spencer D.F."/>
            <person name="Suzuki S."/>
            <person name="Worden A.Z."/>
            <person name="Zauner S."/>
            <person name="Barry K."/>
            <person name="Bell C."/>
            <person name="Bharti A.K."/>
            <person name="Crow J.A."/>
            <person name="Grimwood J."/>
            <person name="Kramer R."/>
            <person name="Lindquist E."/>
            <person name="Lucas S."/>
            <person name="Salamov A."/>
            <person name="McFadden G.I."/>
            <person name="Lane C.E."/>
            <person name="Keeling P.J."/>
            <person name="Gray M.W."/>
            <person name="Grigoriev I.V."/>
            <person name="Archibald J.M."/>
        </authorList>
    </citation>
    <scope>NUCLEOTIDE SEQUENCE</scope>
    <source>
        <strain evidence="17">CCMP2712</strain>
    </source>
</reference>
<evidence type="ECO:0000256" key="9">
    <source>
        <dbReference type="ARBA" id="ARBA00038890"/>
    </source>
</evidence>
<dbReference type="CDD" id="cd02801">
    <property type="entry name" value="DUS_like_FMN"/>
    <property type="match status" value="1"/>
</dbReference>
<evidence type="ECO:0000313" key="16">
    <source>
        <dbReference type="EnsemblProtists" id="EKX41444"/>
    </source>
</evidence>
<dbReference type="Proteomes" id="UP000011087">
    <property type="component" value="Unassembled WGS sequence"/>
</dbReference>
<evidence type="ECO:0000256" key="6">
    <source>
        <dbReference type="ARBA" id="ARBA00023002"/>
    </source>
</evidence>
<comment type="cofactor">
    <cofactor evidence="1">
        <name>FMN</name>
        <dbReference type="ChEBI" id="CHEBI:58210"/>
    </cofactor>
</comment>
<dbReference type="InterPro" id="IPR018517">
    <property type="entry name" value="tRNA_hU_synthase_CS"/>
</dbReference>
<dbReference type="GO" id="GO:0017150">
    <property type="term" value="F:tRNA dihydrouridine synthase activity"/>
    <property type="evidence" value="ECO:0007669"/>
    <property type="project" value="InterPro"/>
</dbReference>
<evidence type="ECO:0000256" key="3">
    <source>
        <dbReference type="ARBA" id="ARBA00022643"/>
    </source>
</evidence>
<evidence type="ECO:0000256" key="7">
    <source>
        <dbReference type="ARBA" id="ARBA00023027"/>
    </source>
</evidence>
<dbReference type="EnsemblProtists" id="EKX41444">
    <property type="protein sequence ID" value="EKX41444"/>
    <property type="gene ID" value="GUITHDRAFT_158205"/>
</dbReference>
<evidence type="ECO:0000256" key="13">
    <source>
        <dbReference type="ARBA" id="ARBA00049467"/>
    </source>
</evidence>
<reference evidence="16" key="3">
    <citation type="submission" date="2015-06" db="UniProtKB">
        <authorList>
            <consortium name="EnsemblProtists"/>
        </authorList>
    </citation>
    <scope>IDENTIFICATION</scope>
</reference>
<dbReference type="Gene3D" id="3.20.20.70">
    <property type="entry name" value="Aldolase class I"/>
    <property type="match status" value="1"/>
</dbReference>
<organism evidence="15">
    <name type="scientific">Guillardia theta (strain CCMP2712)</name>
    <name type="common">Cryptophyte</name>
    <dbReference type="NCBI Taxonomy" id="905079"/>
    <lineage>
        <taxon>Eukaryota</taxon>
        <taxon>Cryptophyceae</taxon>
        <taxon>Pyrenomonadales</taxon>
        <taxon>Geminigeraceae</taxon>
        <taxon>Guillardia</taxon>
    </lineage>
</organism>
<evidence type="ECO:0000313" key="15">
    <source>
        <dbReference type="EMBL" id="EKX41444.1"/>
    </source>
</evidence>
<dbReference type="InterPro" id="IPR013785">
    <property type="entry name" value="Aldolase_TIM"/>
</dbReference>
<dbReference type="GeneID" id="17298166"/>
<dbReference type="eggNOG" id="KOG2335">
    <property type="taxonomic scope" value="Eukaryota"/>
</dbReference>
<dbReference type="PANTHER" id="PTHR11082:SF5">
    <property type="entry name" value="TRNA-DIHYDROURIDINE(16_17) SYNTHASE [NAD(P)(+)]-LIKE"/>
    <property type="match status" value="1"/>
</dbReference>
<dbReference type="EC" id="1.3.1.88" evidence="9"/>
<dbReference type="GO" id="GO:0050660">
    <property type="term" value="F:flavin adenine dinucleotide binding"/>
    <property type="evidence" value="ECO:0007669"/>
    <property type="project" value="InterPro"/>
</dbReference>
<gene>
    <name evidence="15" type="ORF">GUITHDRAFT_158205</name>
</gene>
<comment type="similarity">
    <text evidence="8">Belongs to the Dus family. Dus1 subfamily.</text>
</comment>
<dbReference type="AlphaFoldDB" id="L1IZV4"/>
<evidence type="ECO:0000256" key="1">
    <source>
        <dbReference type="ARBA" id="ARBA00001917"/>
    </source>
</evidence>
<keyword evidence="5" id="KW-0521">NADP</keyword>
<comment type="catalytic activity">
    <reaction evidence="10">
        <text>5,6-dihydrouridine(17) in tRNA + NAD(+) = uridine(17) in tRNA + NADH + H(+)</text>
        <dbReference type="Rhea" id="RHEA:53372"/>
        <dbReference type="Rhea" id="RHEA-COMP:13541"/>
        <dbReference type="Rhea" id="RHEA-COMP:13542"/>
        <dbReference type="ChEBI" id="CHEBI:15378"/>
        <dbReference type="ChEBI" id="CHEBI:57540"/>
        <dbReference type="ChEBI" id="CHEBI:57945"/>
        <dbReference type="ChEBI" id="CHEBI:65315"/>
        <dbReference type="ChEBI" id="CHEBI:74443"/>
        <dbReference type="EC" id="1.3.1.88"/>
    </reaction>
    <physiologicalReaction direction="right-to-left" evidence="10">
        <dbReference type="Rhea" id="RHEA:53374"/>
    </physiologicalReaction>
</comment>
<sequence length="244" mass="27882">MEDHVQAAWKHWEKLGNPRWIMAPMVDQSELAFRMMGRKYNCDLCYTPMLHSRMFVNNAHYRKDYLQSFEKDRPLIVQFCANNPNTLLQAAKYVEDSCDAVDLNLGCPQEIARRGRYGSFLMEDWDRIHDLVLTMKQSLKVPIWAKIRLFPEISQTIEYAKMIEAAGASAIAIHGRTRKQKGNNPGPANLDSIREVAKHLRVPVIANGNIRTFEEAQECLRKTECHAVMSACGLLVTPNLFSGT</sequence>
<dbReference type="PANTHER" id="PTHR11082">
    <property type="entry name" value="TRNA-DIHYDROURIDINE SYNTHASE"/>
    <property type="match status" value="1"/>
</dbReference>